<organism evidence="5 6">
    <name type="scientific">Candidatus Segetimicrobium genomatis</name>
    <dbReference type="NCBI Taxonomy" id="2569760"/>
    <lineage>
        <taxon>Bacteria</taxon>
        <taxon>Bacillati</taxon>
        <taxon>Candidatus Sysuimicrobiota</taxon>
        <taxon>Candidatus Sysuimicrobiia</taxon>
        <taxon>Candidatus Sysuimicrobiales</taxon>
        <taxon>Candidatus Segetimicrobiaceae</taxon>
        <taxon>Candidatus Segetimicrobium</taxon>
    </lineage>
</organism>
<dbReference type="SUPFAM" id="SSF55174">
    <property type="entry name" value="Alpha-L RNA-binding motif"/>
    <property type="match status" value="1"/>
</dbReference>
<evidence type="ECO:0000256" key="1">
    <source>
        <dbReference type="ARBA" id="ARBA00022884"/>
    </source>
</evidence>
<dbReference type="InterPro" id="IPR004538">
    <property type="entry name" value="Hemolysin_A/TlyA"/>
</dbReference>
<dbReference type="PANTHER" id="PTHR32319">
    <property type="entry name" value="BACTERIAL HEMOLYSIN-LIKE PROTEIN"/>
    <property type="match status" value="1"/>
</dbReference>
<accession>A0A537LQ95</accession>
<dbReference type="InterPro" id="IPR036986">
    <property type="entry name" value="S4_RNA-bd_sf"/>
</dbReference>
<dbReference type="SUPFAM" id="SSF53335">
    <property type="entry name" value="S-adenosyl-L-methionine-dependent methyltransferases"/>
    <property type="match status" value="1"/>
</dbReference>
<dbReference type="InterPro" id="IPR029063">
    <property type="entry name" value="SAM-dependent_MTases_sf"/>
</dbReference>
<dbReference type="Pfam" id="PF01479">
    <property type="entry name" value="S4"/>
    <property type="match status" value="1"/>
</dbReference>
<dbReference type="CDD" id="cd02440">
    <property type="entry name" value="AdoMet_MTases"/>
    <property type="match status" value="1"/>
</dbReference>
<name>A0A537LQ95_9BACT</name>
<evidence type="ECO:0000313" key="5">
    <source>
        <dbReference type="EMBL" id="TMJ10150.1"/>
    </source>
</evidence>
<keyword evidence="1 3" id="KW-0694">RNA-binding</keyword>
<dbReference type="GO" id="GO:0003723">
    <property type="term" value="F:RNA binding"/>
    <property type="evidence" value="ECO:0007669"/>
    <property type="project" value="UniProtKB-KW"/>
</dbReference>
<dbReference type="InterPro" id="IPR002877">
    <property type="entry name" value="RNA_MeTrfase_FtsJ_dom"/>
</dbReference>
<proteinExistence type="inferred from homology"/>
<dbReference type="EMBL" id="VBAJ01000021">
    <property type="protein sequence ID" value="TMJ10150.1"/>
    <property type="molecule type" value="Genomic_DNA"/>
</dbReference>
<comment type="similarity">
    <text evidence="2">Belongs to the TlyA family.</text>
</comment>
<gene>
    <name evidence="5" type="ORF">E6G99_01435</name>
</gene>
<dbReference type="Gene3D" id="3.40.50.150">
    <property type="entry name" value="Vaccinia Virus protein VP39"/>
    <property type="match status" value="1"/>
</dbReference>
<reference evidence="5 6" key="1">
    <citation type="journal article" date="2019" name="Nat. Microbiol.">
        <title>Mediterranean grassland soil C-N compound turnover is dependent on rainfall and depth, and is mediated by genomically divergent microorganisms.</title>
        <authorList>
            <person name="Diamond S."/>
            <person name="Andeer P.F."/>
            <person name="Li Z."/>
            <person name="Crits-Christoph A."/>
            <person name="Burstein D."/>
            <person name="Anantharaman K."/>
            <person name="Lane K.R."/>
            <person name="Thomas B.C."/>
            <person name="Pan C."/>
            <person name="Northen T.R."/>
            <person name="Banfield J.F."/>
        </authorList>
    </citation>
    <scope>NUCLEOTIDE SEQUENCE [LARGE SCALE GENOMIC DNA]</scope>
    <source>
        <strain evidence="5">NP_2</strain>
    </source>
</reference>
<dbReference type="Proteomes" id="UP000318661">
    <property type="component" value="Unassembled WGS sequence"/>
</dbReference>
<sequence>MAAAKGRRLDAQLVARGLVESAAKAVPVILAGEVYVNNIRAHRPAQLVAADAVVEIRPRRPRFVSRGGEKLASALRAFGIDPTGTRALDVGASTGGFTDCLLQHGAHLVYATDVGTGQLAWTLRRDPRVVVLEQRDIRGLAPGELGGPVDLATVDVAFISLTRVLPAVAGLLSPDGSIVALVKPQFEVEARLARGGVVRDAAVHRDALQRVLARAAESGLVPVAATHSPIAGPDGNLEFFVHLRRTGTAAPIDVDAVVAQAHQQVPRRSAPRR</sequence>
<evidence type="ECO:0000259" key="4">
    <source>
        <dbReference type="SMART" id="SM00363"/>
    </source>
</evidence>
<dbReference type="NCBIfam" id="TIGR00478">
    <property type="entry name" value="tly"/>
    <property type="match status" value="1"/>
</dbReference>
<evidence type="ECO:0000256" key="3">
    <source>
        <dbReference type="PROSITE-ProRule" id="PRU00182"/>
    </source>
</evidence>
<evidence type="ECO:0000256" key="2">
    <source>
        <dbReference type="ARBA" id="ARBA00029460"/>
    </source>
</evidence>
<dbReference type="InterPro" id="IPR002942">
    <property type="entry name" value="S4_RNA-bd"/>
</dbReference>
<protein>
    <submittedName>
        <fullName evidence="5">TlyA family RNA methyltransferase</fullName>
    </submittedName>
</protein>
<feature type="domain" description="RNA-binding S4" evidence="4">
    <location>
        <begin position="7"/>
        <end position="69"/>
    </location>
</feature>
<keyword evidence="5" id="KW-0489">Methyltransferase</keyword>
<dbReference type="PIRSF" id="PIRSF005578">
    <property type="entry name" value="TlyA"/>
    <property type="match status" value="1"/>
</dbReference>
<dbReference type="GO" id="GO:0032259">
    <property type="term" value="P:methylation"/>
    <property type="evidence" value="ECO:0007669"/>
    <property type="project" value="UniProtKB-KW"/>
</dbReference>
<dbReference type="GO" id="GO:0008168">
    <property type="term" value="F:methyltransferase activity"/>
    <property type="evidence" value="ECO:0007669"/>
    <property type="project" value="UniProtKB-KW"/>
</dbReference>
<dbReference type="SMART" id="SM00363">
    <property type="entry name" value="S4"/>
    <property type="match status" value="1"/>
</dbReference>
<dbReference type="Gene3D" id="3.10.290.10">
    <property type="entry name" value="RNA-binding S4 domain"/>
    <property type="match status" value="1"/>
</dbReference>
<dbReference type="PROSITE" id="PS50889">
    <property type="entry name" value="S4"/>
    <property type="match status" value="1"/>
</dbReference>
<evidence type="ECO:0000313" key="6">
    <source>
        <dbReference type="Proteomes" id="UP000318661"/>
    </source>
</evidence>
<dbReference type="Pfam" id="PF01728">
    <property type="entry name" value="FtsJ"/>
    <property type="match status" value="1"/>
</dbReference>
<dbReference type="AlphaFoldDB" id="A0A537LQ95"/>
<comment type="caution">
    <text evidence="5">The sequence shown here is derived from an EMBL/GenBank/DDBJ whole genome shotgun (WGS) entry which is preliminary data.</text>
</comment>
<dbReference type="InterPro" id="IPR047048">
    <property type="entry name" value="TlyA"/>
</dbReference>
<dbReference type="CDD" id="cd00165">
    <property type="entry name" value="S4"/>
    <property type="match status" value="1"/>
</dbReference>
<dbReference type="PANTHER" id="PTHR32319:SF0">
    <property type="entry name" value="BACTERIAL HEMOLYSIN-LIKE PROTEIN"/>
    <property type="match status" value="1"/>
</dbReference>
<keyword evidence="5" id="KW-0808">Transferase</keyword>